<name>A0AAV8WWM6_9CUCU</name>
<dbReference type="AlphaFoldDB" id="A0AAV8WWM6"/>
<gene>
    <name evidence="1" type="ORF">NQ314_016663</name>
</gene>
<keyword evidence="2" id="KW-1185">Reference proteome</keyword>
<sequence length="29" mass="3226">MQKRLCSEGLDVKGLICHVSKAVNKKQIV</sequence>
<dbReference type="Proteomes" id="UP001162156">
    <property type="component" value="Unassembled WGS sequence"/>
</dbReference>
<comment type="caution">
    <text evidence="1">The sequence shown here is derived from an EMBL/GenBank/DDBJ whole genome shotgun (WGS) entry which is preliminary data.</text>
</comment>
<evidence type="ECO:0000313" key="2">
    <source>
        <dbReference type="Proteomes" id="UP001162156"/>
    </source>
</evidence>
<evidence type="ECO:0000313" key="1">
    <source>
        <dbReference type="EMBL" id="KAJ8930530.1"/>
    </source>
</evidence>
<protein>
    <submittedName>
        <fullName evidence="1">Uncharacterized protein</fullName>
    </submittedName>
</protein>
<reference evidence="1" key="1">
    <citation type="journal article" date="2023" name="Insect Mol. Biol.">
        <title>Genome sequencing provides insights into the evolution of gene families encoding plant cell wall-degrading enzymes in longhorned beetles.</title>
        <authorList>
            <person name="Shin N.R."/>
            <person name="Okamura Y."/>
            <person name="Kirsch R."/>
            <person name="Pauchet Y."/>
        </authorList>
    </citation>
    <scope>NUCLEOTIDE SEQUENCE</scope>
    <source>
        <strain evidence="1">RBIC_L_NR</strain>
    </source>
</reference>
<organism evidence="1 2">
    <name type="scientific">Rhamnusium bicolor</name>
    <dbReference type="NCBI Taxonomy" id="1586634"/>
    <lineage>
        <taxon>Eukaryota</taxon>
        <taxon>Metazoa</taxon>
        <taxon>Ecdysozoa</taxon>
        <taxon>Arthropoda</taxon>
        <taxon>Hexapoda</taxon>
        <taxon>Insecta</taxon>
        <taxon>Pterygota</taxon>
        <taxon>Neoptera</taxon>
        <taxon>Endopterygota</taxon>
        <taxon>Coleoptera</taxon>
        <taxon>Polyphaga</taxon>
        <taxon>Cucujiformia</taxon>
        <taxon>Chrysomeloidea</taxon>
        <taxon>Cerambycidae</taxon>
        <taxon>Lepturinae</taxon>
        <taxon>Rhagiini</taxon>
        <taxon>Rhamnusium</taxon>
    </lineage>
</organism>
<proteinExistence type="predicted"/>
<accession>A0AAV8WWM6</accession>
<dbReference type="EMBL" id="JANEYF010004626">
    <property type="protein sequence ID" value="KAJ8930530.1"/>
    <property type="molecule type" value="Genomic_DNA"/>
</dbReference>